<accession>A0ABZ0IUG1</accession>
<dbReference type="PROSITE" id="PS00175">
    <property type="entry name" value="PG_MUTASE"/>
    <property type="match status" value="1"/>
</dbReference>
<dbReference type="PIRSF" id="PIRSF000709">
    <property type="entry name" value="6PFK_2-Ptase"/>
    <property type="match status" value="1"/>
</dbReference>
<keyword evidence="1 2" id="KW-0378">Hydrolase</keyword>
<evidence type="ECO:0000313" key="2">
    <source>
        <dbReference type="EMBL" id="WOK08685.1"/>
    </source>
</evidence>
<dbReference type="Proteomes" id="UP001302349">
    <property type="component" value="Chromosome"/>
</dbReference>
<dbReference type="SUPFAM" id="SSF53254">
    <property type="entry name" value="Phosphoglycerate mutase-like"/>
    <property type="match status" value="1"/>
</dbReference>
<dbReference type="Pfam" id="PF00300">
    <property type="entry name" value="His_Phos_1"/>
    <property type="match status" value="1"/>
</dbReference>
<dbReference type="EMBL" id="CP136051">
    <property type="protein sequence ID" value="WOK08685.1"/>
    <property type="molecule type" value="Genomic_DNA"/>
</dbReference>
<dbReference type="CDD" id="cd07067">
    <property type="entry name" value="HP_PGM_like"/>
    <property type="match status" value="1"/>
</dbReference>
<sequence length="207" mass="23834">MKQLYIVRHGETQFNREKKVQGRGVNAPLNQTGQEQARAFFNHYKDEKFNKVYVSSLIRTYQSVESFINQGIPHERLEGLDEISWGNKEGLAFEPDIHSHYLTTLEAWQRGELDQRIDGGESPIEVMERQKLAMKYILSKPDEEKVLICMHGRAIRILVCWMLGYPLQLMESFGHSNLGLYVFNYTGGQLSMVTANDVSHLEGVELI</sequence>
<organism evidence="2 3">
    <name type="scientific">Imperialibacter roseus</name>
    <dbReference type="NCBI Taxonomy" id="1324217"/>
    <lineage>
        <taxon>Bacteria</taxon>
        <taxon>Pseudomonadati</taxon>
        <taxon>Bacteroidota</taxon>
        <taxon>Cytophagia</taxon>
        <taxon>Cytophagales</taxon>
        <taxon>Flammeovirgaceae</taxon>
        <taxon>Imperialibacter</taxon>
    </lineage>
</organism>
<dbReference type="PANTHER" id="PTHR46517">
    <property type="entry name" value="FRUCTOSE-2,6-BISPHOSPHATASE TIGAR"/>
    <property type="match status" value="1"/>
</dbReference>
<dbReference type="SMART" id="SM00855">
    <property type="entry name" value="PGAM"/>
    <property type="match status" value="1"/>
</dbReference>
<evidence type="ECO:0000256" key="1">
    <source>
        <dbReference type="ARBA" id="ARBA00022801"/>
    </source>
</evidence>
<protein>
    <submittedName>
        <fullName evidence="2">Histidine phosphatase family protein</fullName>
        <ecNumber evidence="2">3.1.3.-</ecNumber>
    </submittedName>
</protein>
<name>A0ABZ0IUG1_9BACT</name>
<dbReference type="RefSeq" id="WP_317491320.1">
    <property type="nucleotide sequence ID" value="NZ_CP136051.1"/>
</dbReference>
<dbReference type="InterPro" id="IPR013078">
    <property type="entry name" value="His_Pase_superF_clade-1"/>
</dbReference>
<dbReference type="InterPro" id="IPR001345">
    <property type="entry name" value="PG/BPGM_mutase_AS"/>
</dbReference>
<dbReference type="EC" id="3.1.3.-" evidence="2"/>
<keyword evidence="3" id="KW-1185">Reference proteome</keyword>
<gene>
    <name evidence="2" type="ORF">RT717_08550</name>
</gene>
<proteinExistence type="predicted"/>
<reference evidence="2 3" key="1">
    <citation type="journal article" date="2023" name="Microbiol. Resour. Announc.">
        <title>Complete Genome Sequence of Imperialibacter roseus strain P4T.</title>
        <authorList>
            <person name="Tizabi D.R."/>
            <person name="Bachvaroff T."/>
            <person name="Hill R.T."/>
        </authorList>
    </citation>
    <scope>NUCLEOTIDE SEQUENCE [LARGE SCALE GENOMIC DNA]</scope>
    <source>
        <strain evidence="2 3">P4T</strain>
    </source>
</reference>
<dbReference type="InterPro" id="IPR051695">
    <property type="entry name" value="Phosphoglycerate_Mutase"/>
</dbReference>
<dbReference type="InterPro" id="IPR029033">
    <property type="entry name" value="His_PPase_superfam"/>
</dbReference>
<evidence type="ECO:0000313" key="3">
    <source>
        <dbReference type="Proteomes" id="UP001302349"/>
    </source>
</evidence>
<dbReference type="PANTHER" id="PTHR46517:SF1">
    <property type="entry name" value="FRUCTOSE-2,6-BISPHOSPHATASE TIGAR"/>
    <property type="match status" value="1"/>
</dbReference>
<dbReference type="Gene3D" id="3.40.50.1240">
    <property type="entry name" value="Phosphoglycerate mutase-like"/>
    <property type="match status" value="1"/>
</dbReference>
<dbReference type="GO" id="GO:0016787">
    <property type="term" value="F:hydrolase activity"/>
    <property type="evidence" value="ECO:0007669"/>
    <property type="project" value="UniProtKB-KW"/>
</dbReference>